<keyword evidence="3 5" id="KW-1133">Transmembrane helix</keyword>
<feature type="transmembrane region" description="Helical" evidence="5">
    <location>
        <begin position="238"/>
        <end position="258"/>
    </location>
</feature>
<evidence type="ECO:0000256" key="4">
    <source>
        <dbReference type="ARBA" id="ARBA00023136"/>
    </source>
</evidence>
<dbReference type="InterPro" id="IPR051533">
    <property type="entry name" value="WaaL-like"/>
</dbReference>
<keyword evidence="4 5" id="KW-0472">Membrane</keyword>
<evidence type="ECO:0000256" key="5">
    <source>
        <dbReference type="SAM" id="Phobius"/>
    </source>
</evidence>
<feature type="domain" description="O-antigen ligase-related" evidence="6">
    <location>
        <begin position="207"/>
        <end position="358"/>
    </location>
</feature>
<evidence type="ECO:0000313" key="7">
    <source>
        <dbReference type="EMBL" id="TXL68571.1"/>
    </source>
</evidence>
<reference evidence="7 8" key="1">
    <citation type="submission" date="2019-06" db="EMBL/GenBank/DDBJ databases">
        <title>Quisquiliibacterium sp. nov., isolated from a maize field.</title>
        <authorList>
            <person name="Lin S.-Y."/>
            <person name="Tsai C.-F."/>
            <person name="Young C.-C."/>
        </authorList>
    </citation>
    <scope>NUCLEOTIDE SEQUENCE [LARGE SCALE GENOMIC DNA]</scope>
    <source>
        <strain evidence="7 8">CC-CFT501</strain>
    </source>
</reference>
<feature type="transmembrane region" description="Helical" evidence="5">
    <location>
        <begin position="377"/>
        <end position="396"/>
    </location>
</feature>
<accession>A0A5C8P4H9</accession>
<dbReference type="PANTHER" id="PTHR37422">
    <property type="entry name" value="TEICHURONIC ACID BIOSYNTHESIS PROTEIN TUAE"/>
    <property type="match status" value="1"/>
</dbReference>
<gene>
    <name evidence="7" type="ORF">FHP08_02500</name>
</gene>
<dbReference type="OrthoDB" id="8576060at2"/>
<evidence type="ECO:0000256" key="1">
    <source>
        <dbReference type="ARBA" id="ARBA00004141"/>
    </source>
</evidence>
<dbReference type="InterPro" id="IPR007016">
    <property type="entry name" value="O-antigen_ligase-rel_domated"/>
</dbReference>
<dbReference type="PANTHER" id="PTHR37422:SF13">
    <property type="entry name" value="LIPOPOLYSACCHARIDE BIOSYNTHESIS PROTEIN PA4999-RELATED"/>
    <property type="match status" value="1"/>
</dbReference>
<feature type="transmembrane region" description="Helical" evidence="5">
    <location>
        <begin position="130"/>
        <end position="152"/>
    </location>
</feature>
<evidence type="ECO:0000313" key="8">
    <source>
        <dbReference type="Proteomes" id="UP000321548"/>
    </source>
</evidence>
<evidence type="ECO:0000256" key="2">
    <source>
        <dbReference type="ARBA" id="ARBA00022692"/>
    </source>
</evidence>
<dbReference type="RefSeq" id="WP_147702711.1">
    <property type="nucleotide sequence ID" value="NZ_VDUY01000001.1"/>
</dbReference>
<keyword evidence="7" id="KW-0436">Ligase</keyword>
<name>A0A5C8P4H9_9BURK</name>
<evidence type="ECO:0000259" key="6">
    <source>
        <dbReference type="Pfam" id="PF04932"/>
    </source>
</evidence>
<dbReference type="AlphaFoldDB" id="A0A5C8P4H9"/>
<dbReference type="GO" id="GO:0016020">
    <property type="term" value="C:membrane"/>
    <property type="evidence" value="ECO:0007669"/>
    <property type="project" value="UniProtKB-SubCell"/>
</dbReference>
<dbReference type="Pfam" id="PF04932">
    <property type="entry name" value="Wzy_C"/>
    <property type="match status" value="1"/>
</dbReference>
<comment type="subcellular location">
    <subcellularLocation>
        <location evidence="1">Membrane</location>
        <topology evidence="1">Multi-pass membrane protein</topology>
    </subcellularLocation>
</comment>
<protein>
    <submittedName>
        <fullName evidence="7">O-antigen ligase family protein</fullName>
    </submittedName>
</protein>
<dbReference type="GO" id="GO:0016874">
    <property type="term" value="F:ligase activity"/>
    <property type="evidence" value="ECO:0007669"/>
    <property type="project" value="UniProtKB-KW"/>
</dbReference>
<feature type="transmembrane region" description="Helical" evidence="5">
    <location>
        <begin position="42"/>
        <end position="63"/>
    </location>
</feature>
<comment type="caution">
    <text evidence="7">The sequence shown here is derived from an EMBL/GenBank/DDBJ whole genome shotgun (WGS) entry which is preliminary data.</text>
</comment>
<feature type="transmembrane region" description="Helical" evidence="5">
    <location>
        <begin position="164"/>
        <end position="187"/>
    </location>
</feature>
<keyword evidence="8" id="KW-1185">Reference proteome</keyword>
<dbReference type="Proteomes" id="UP000321548">
    <property type="component" value="Unassembled WGS sequence"/>
</dbReference>
<feature type="transmembrane region" description="Helical" evidence="5">
    <location>
        <begin position="342"/>
        <end position="365"/>
    </location>
</feature>
<sequence>MGGDSPAGVLPRGPSPALARVGAALAAAARVCYVAGLAFTPWLIAPVNAMFALGFLLWLAGGRQGVSLRELGSEPLVRVFVAGFALLTVAALASPDPLAEGLPALLRYRELLLSIPVVALFRDEAWRERALMAFGLSGLGLVLVSTAQWLGLATSPRGPTEGALVLRHGITHSTVIAALALVAWLQASRSVAAGSPARAALWRFVSLAAAANVLLMVPGRTGYLILAAGLMYFGFRRFRLRGVIAGLLAIAVLGAGAYRVSDTMRARVDQAVTETLRFAEGEVAPTSAGSRLLFWESTVELVRAHPWFGTGLGSWHAKVAAEMSAAQREQMLLGHEHPHNELLHVAAQTGLVGAALYLAGLLALLRRAARLRPDAGLLGAALVAYAAGALVNSFLWDSVEGQLLAALAALAVAGARGGAARIGSHSGMSR</sequence>
<dbReference type="EMBL" id="VDUY01000001">
    <property type="protein sequence ID" value="TXL68571.1"/>
    <property type="molecule type" value="Genomic_DNA"/>
</dbReference>
<evidence type="ECO:0000256" key="3">
    <source>
        <dbReference type="ARBA" id="ARBA00022989"/>
    </source>
</evidence>
<feature type="transmembrane region" description="Helical" evidence="5">
    <location>
        <begin position="75"/>
        <end position="93"/>
    </location>
</feature>
<feature type="transmembrane region" description="Helical" evidence="5">
    <location>
        <begin position="402"/>
        <end position="422"/>
    </location>
</feature>
<organism evidence="7 8">
    <name type="scientific">Zeimonas arvi</name>
    <dbReference type="NCBI Taxonomy" id="2498847"/>
    <lineage>
        <taxon>Bacteria</taxon>
        <taxon>Pseudomonadati</taxon>
        <taxon>Pseudomonadota</taxon>
        <taxon>Betaproteobacteria</taxon>
        <taxon>Burkholderiales</taxon>
        <taxon>Burkholderiaceae</taxon>
        <taxon>Zeimonas</taxon>
    </lineage>
</organism>
<proteinExistence type="predicted"/>
<keyword evidence="2 5" id="KW-0812">Transmembrane</keyword>